<keyword evidence="5" id="KW-1185">Reference proteome</keyword>
<sequence length="136" mass="12549">MGGAGIALLSLDSVVILLGIFIFVNLVFCRTGEANDAAAAPGSSLDPRRAIKDGNMEVLGKLKEAAEAATELAEAISDYHRDSSGIAVGCCCGGGCGGDDGGGGGCGGDGGSGVGGDGGGGGGGGGGGCRGGGGVV</sequence>
<reference evidence="4" key="1">
    <citation type="journal article" date="2017" name="Plant J.">
        <title>The pomegranate (Punica granatum L.) genome and the genomics of punicalagin biosynthesis.</title>
        <authorList>
            <person name="Qin G."/>
            <person name="Xu C."/>
            <person name="Ming R."/>
            <person name="Tang H."/>
            <person name="Guyot R."/>
            <person name="Kramer E.M."/>
            <person name="Hu Y."/>
            <person name="Yi X."/>
            <person name="Qi Y."/>
            <person name="Xu X."/>
            <person name="Gao Z."/>
            <person name="Pan H."/>
            <person name="Jian J."/>
            <person name="Tian Y."/>
            <person name="Yue Z."/>
            <person name="Xu Y."/>
        </authorList>
    </citation>
    <scope>NUCLEOTIDE SEQUENCE [LARGE SCALE GENOMIC DNA]</scope>
    <source>
        <strain evidence="4">cv. Dabenzi</strain>
    </source>
</reference>
<dbReference type="AlphaFoldDB" id="A0A218W2V9"/>
<feature type="transmembrane region" description="Helical" evidence="1">
    <location>
        <begin position="6"/>
        <end position="28"/>
    </location>
</feature>
<evidence type="ECO:0000313" key="5">
    <source>
        <dbReference type="Proteomes" id="UP000233551"/>
    </source>
</evidence>
<evidence type="ECO:0000313" key="2">
    <source>
        <dbReference type="EMBL" id="OWM67177.1"/>
    </source>
</evidence>
<reference evidence="2" key="2">
    <citation type="submission" date="2017-06" db="EMBL/GenBank/DDBJ databases">
        <title>The pomegranate genome and the genomics of punicalagin biosynthesis.</title>
        <authorList>
            <person name="Xu C."/>
        </authorList>
    </citation>
    <scope>NUCLEOTIDE SEQUENCE [LARGE SCALE GENOMIC DNA]</scope>
    <source>
        <tissue evidence="2">Fresh leaf</tissue>
    </source>
</reference>
<dbReference type="EMBL" id="PGOL01000336">
    <property type="protein sequence ID" value="PKI72223.1"/>
    <property type="molecule type" value="Genomic_DNA"/>
</dbReference>
<evidence type="ECO:0000313" key="3">
    <source>
        <dbReference type="EMBL" id="PKI72223.1"/>
    </source>
</evidence>
<keyword evidence="1" id="KW-1133">Transmembrane helix</keyword>
<keyword evidence="1" id="KW-0472">Membrane</keyword>
<accession>A0A218W2V9</accession>
<comment type="caution">
    <text evidence="2">The sequence shown here is derived from an EMBL/GenBank/DDBJ whole genome shotgun (WGS) entry which is preliminary data.</text>
</comment>
<gene>
    <name evidence="2" type="ORF">CDL15_Pgr000629</name>
    <name evidence="3" type="ORF">CRG98_007421</name>
</gene>
<name>A0A218W2V9_PUNGR</name>
<evidence type="ECO:0000256" key="1">
    <source>
        <dbReference type="SAM" id="Phobius"/>
    </source>
</evidence>
<organism evidence="2 4">
    <name type="scientific">Punica granatum</name>
    <name type="common">Pomegranate</name>
    <dbReference type="NCBI Taxonomy" id="22663"/>
    <lineage>
        <taxon>Eukaryota</taxon>
        <taxon>Viridiplantae</taxon>
        <taxon>Streptophyta</taxon>
        <taxon>Embryophyta</taxon>
        <taxon>Tracheophyta</taxon>
        <taxon>Spermatophyta</taxon>
        <taxon>Magnoliopsida</taxon>
        <taxon>eudicotyledons</taxon>
        <taxon>Gunneridae</taxon>
        <taxon>Pentapetalae</taxon>
        <taxon>rosids</taxon>
        <taxon>malvids</taxon>
        <taxon>Myrtales</taxon>
        <taxon>Lythraceae</taxon>
        <taxon>Punica</taxon>
    </lineage>
</organism>
<dbReference type="GeneID" id="116208933"/>
<dbReference type="EMBL" id="MTKT01005400">
    <property type="protein sequence ID" value="OWM67177.1"/>
    <property type="molecule type" value="Genomic_DNA"/>
</dbReference>
<dbReference type="Proteomes" id="UP000233551">
    <property type="component" value="Unassembled WGS sequence"/>
</dbReference>
<reference evidence="3 5" key="3">
    <citation type="submission" date="2017-11" db="EMBL/GenBank/DDBJ databases">
        <title>De-novo sequencing of pomegranate (Punica granatum L.) genome.</title>
        <authorList>
            <person name="Akparov Z."/>
            <person name="Amiraslanov A."/>
            <person name="Hajiyeva S."/>
            <person name="Abbasov M."/>
            <person name="Kaur K."/>
            <person name="Hamwieh A."/>
            <person name="Solovyev V."/>
            <person name="Salamov A."/>
            <person name="Braich B."/>
            <person name="Kosarev P."/>
            <person name="Mahmoud A."/>
            <person name="Hajiyev E."/>
            <person name="Babayeva S."/>
            <person name="Izzatullayeva V."/>
            <person name="Mammadov A."/>
            <person name="Mammadov A."/>
            <person name="Sharifova S."/>
            <person name="Ojaghi J."/>
            <person name="Eynullazada K."/>
            <person name="Bayramov B."/>
            <person name="Abdulazimova A."/>
            <person name="Shahmuradov I."/>
        </authorList>
    </citation>
    <scope>NUCLEOTIDE SEQUENCE [LARGE SCALE GENOMIC DNA]</scope>
    <source>
        <strain evidence="3">AG2017</strain>
        <strain evidence="5">cv. AG2017</strain>
        <tissue evidence="3">Leaf</tissue>
    </source>
</reference>
<keyword evidence="1" id="KW-0812">Transmembrane</keyword>
<dbReference type="Proteomes" id="UP000197138">
    <property type="component" value="Unassembled WGS sequence"/>
</dbReference>
<protein>
    <submittedName>
        <fullName evidence="2">Uncharacterized protein</fullName>
    </submittedName>
</protein>
<evidence type="ECO:0000313" key="4">
    <source>
        <dbReference type="Proteomes" id="UP000197138"/>
    </source>
</evidence>
<proteinExistence type="predicted"/>